<evidence type="ECO:0000313" key="1">
    <source>
        <dbReference type="Ensembl" id="ENSSORP00005026967.1"/>
    </source>
</evidence>
<dbReference type="Ensembl" id="ENSSORT00005027751.1">
    <property type="protein sequence ID" value="ENSSORP00005026967.1"/>
    <property type="gene ID" value="ENSSORG00005012907.1"/>
</dbReference>
<name>A0A673AEZ1_9TELE</name>
<evidence type="ECO:0000313" key="2">
    <source>
        <dbReference type="Proteomes" id="UP000472271"/>
    </source>
</evidence>
<dbReference type="AlphaFoldDB" id="A0A673AEZ1"/>
<keyword evidence="2" id="KW-1185">Reference proteome</keyword>
<reference evidence="1" key="1">
    <citation type="submission" date="2019-06" db="EMBL/GenBank/DDBJ databases">
        <authorList>
            <consortium name="Wellcome Sanger Institute Data Sharing"/>
        </authorList>
    </citation>
    <scope>NUCLEOTIDE SEQUENCE [LARGE SCALE GENOMIC DNA]</scope>
</reference>
<dbReference type="InParanoid" id="A0A673AEZ1"/>
<dbReference type="Proteomes" id="UP000472271">
    <property type="component" value="Chromosome 14"/>
</dbReference>
<proteinExistence type="predicted"/>
<reference evidence="1" key="2">
    <citation type="submission" date="2025-08" db="UniProtKB">
        <authorList>
            <consortium name="Ensembl"/>
        </authorList>
    </citation>
    <scope>IDENTIFICATION</scope>
</reference>
<accession>A0A673AEZ1</accession>
<sequence length="76" mass="9199">MKIFTFPNYPSTKNINNLKKYEQPEMTYISLVEGMRQRRCSYTRDVRKMGVTLRQLFIIMSEKCHGVRQDKWAKYT</sequence>
<protein>
    <submittedName>
        <fullName evidence="1">Uncharacterized protein</fullName>
    </submittedName>
</protein>
<organism evidence="1 2">
    <name type="scientific">Sphaeramia orbicularis</name>
    <name type="common">orbiculate cardinalfish</name>
    <dbReference type="NCBI Taxonomy" id="375764"/>
    <lineage>
        <taxon>Eukaryota</taxon>
        <taxon>Metazoa</taxon>
        <taxon>Chordata</taxon>
        <taxon>Craniata</taxon>
        <taxon>Vertebrata</taxon>
        <taxon>Euteleostomi</taxon>
        <taxon>Actinopterygii</taxon>
        <taxon>Neopterygii</taxon>
        <taxon>Teleostei</taxon>
        <taxon>Neoteleostei</taxon>
        <taxon>Acanthomorphata</taxon>
        <taxon>Gobiaria</taxon>
        <taxon>Kurtiformes</taxon>
        <taxon>Apogonoidei</taxon>
        <taxon>Apogonidae</taxon>
        <taxon>Apogoninae</taxon>
        <taxon>Sphaeramia</taxon>
    </lineage>
</organism>
<reference evidence="1" key="3">
    <citation type="submission" date="2025-09" db="UniProtKB">
        <authorList>
            <consortium name="Ensembl"/>
        </authorList>
    </citation>
    <scope>IDENTIFICATION</scope>
</reference>